<accession>A0ABN2QFE9</accession>
<evidence type="ECO:0000313" key="2">
    <source>
        <dbReference type="EMBL" id="GAA1950223.1"/>
    </source>
</evidence>
<organism evidence="2 3">
    <name type="scientific">Amycolatopsis minnesotensis</name>
    <dbReference type="NCBI Taxonomy" id="337894"/>
    <lineage>
        <taxon>Bacteria</taxon>
        <taxon>Bacillati</taxon>
        <taxon>Actinomycetota</taxon>
        <taxon>Actinomycetes</taxon>
        <taxon>Pseudonocardiales</taxon>
        <taxon>Pseudonocardiaceae</taxon>
        <taxon>Amycolatopsis</taxon>
    </lineage>
</organism>
<evidence type="ECO:0000259" key="1">
    <source>
        <dbReference type="Pfam" id="PF12697"/>
    </source>
</evidence>
<dbReference type="InterPro" id="IPR000073">
    <property type="entry name" value="AB_hydrolase_1"/>
</dbReference>
<sequence length="314" mass="32722">MTSRRGFLRGGALTAAGLAAGIGTASGQGSAASRRGTPTFVFIPGSHGSGTYLAPLTAELTIRGHRAFTVDPPGHGAEAVIPSWYCAPQDAAAMASAPSPIAHITLADAVNRAVRAVVRAAANGPVILVAHSLGGATAGMVGNAVPALISRIVYVSAYCPVTLGTVAEYSLAPENSGSALNDPSLIAAPTTVGALRVNWRSGEPVFLEKLRSAYLQDGTIDQLRSMVSGLQPDETLRFSTDTARVDGHSWGRIRRTYVRATEDRAMPTALQDRMIREADALTPRNRFDVHSLPLSHLGLTIDPAPLATLLASLT</sequence>
<proteinExistence type="predicted"/>
<dbReference type="RefSeq" id="WP_344415665.1">
    <property type="nucleotide sequence ID" value="NZ_BAAANN010000006.1"/>
</dbReference>
<dbReference type="InterPro" id="IPR006311">
    <property type="entry name" value="TAT_signal"/>
</dbReference>
<dbReference type="Gene3D" id="3.40.50.1820">
    <property type="entry name" value="alpha/beta hydrolase"/>
    <property type="match status" value="1"/>
</dbReference>
<name>A0ABN2QFE9_9PSEU</name>
<dbReference type="InterPro" id="IPR029058">
    <property type="entry name" value="AB_hydrolase_fold"/>
</dbReference>
<protein>
    <submittedName>
        <fullName evidence="2">Alpha/beta hydrolase</fullName>
    </submittedName>
</protein>
<dbReference type="PROSITE" id="PS51318">
    <property type="entry name" value="TAT"/>
    <property type="match status" value="1"/>
</dbReference>
<dbReference type="InterPro" id="IPR052897">
    <property type="entry name" value="Sec-Metab_Biosynth_Hydrolase"/>
</dbReference>
<dbReference type="Pfam" id="PF12697">
    <property type="entry name" value="Abhydrolase_6"/>
    <property type="match status" value="1"/>
</dbReference>
<gene>
    <name evidence="2" type="ORF">GCM10009754_18580</name>
</gene>
<keyword evidence="3" id="KW-1185">Reference proteome</keyword>
<dbReference type="GO" id="GO:0016787">
    <property type="term" value="F:hydrolase activity"/>
    <property type="evidence" value="ECO:0007669"/>
    <property type="project" value="UniProtKB-KW"/>
</dbReference>
<dbReference type="Proteomes" id="UP001501116">
    <property type="component" value="Unassembled WGS sequence"/>
</dbReference>
<dbReference type="EMBL" id="BAAANN010000006">
    <property type="protein sequence ID" value="GAA1950223.1"/>
    <property type="molecule type" value="Genomic_DNA"/>
</dbReference>
<dbReference type="PANTHER" id="PTHR37017">
    <property type="entry name" value="AB HYDROLASE-1 DOMAIN-CONTAINING PROTEIN-RELATED"/>
    <property type="match status" value="1"/>
</dbReference>
<evidence type="ECO:0000313" key="3">
    <source>
        <dbReference type="Proteomes" id="UP001501116"/>
    </source>
</evidence>
<keyword evidence="2" id="KW-0378">Hydrolase</keyword>
<reference evidence="2 3" key="1">
    <citation type="journal article" date="2019" name="Int. J. Syst. Evol. Microbiol.">
        <title>The Global Catalogue of Microorganisms (GCM) 10K type strain sequencing project: providing services to taxonomists for standard genome sequencing and annotation.</title>
        <authorList>
            <consortium name="The Broad Institute Genomics Platform"/>
            <consortium name="The Broad Institute Genome Sequencing Center for Infectious Disease"/>
            <person name="Wu L."/>
            <person name="Ma J."/>
        </authorList>
    </citation>
    <scope>NUCLEOTIDE SEQUENCE [LARGE SCALE GENOMIC DNA]</scope>
    <source>
        <strain evidence="2 3">JCM 14545</strain>
    </source>
</reference>
<dbReference type="SUPFAM" id="SSF53474">
    <property type="entry name" value="alpha/beta-Hydrolases"/>
    <property type="match status" value="1"/>
</dbReference>
<comment type="caution">
    <text evidence="2">The sequence shown here is derived from an EMBL/GenBank/DDBJ whole genome shotgun (WGS) entry which is preliminary data.</text>
</comment>
<dbReference type="PANTHER" id="PTHR37017:SF11">
    <property type="entry name" value="ESTERASE_LIPASE_THIOESTERASE DOMAIN-CONTAINING PROTEIN"/>
    <property type="match status" value="1"/>
</dbReference>
<feature type="domain" description="AB hydrolase-1" evidence="1">
    <location>
        <begin position="40"/>
        <end position="290"/>
    </location>
</feature>